<evidence type="ECO:0000313" key="2">
    <source>
        <dbReference type="Proteomes" id="UP000432015"/>
    </source>
</evidence>
<protein>
    <submittedName>
        <fullName evidence="1">Uncharacterized protein</fullName>
    </submittedName>
</protein>
<organism evidence="1 2">
    <name type="scientific">Actinomadura litoris</name>
    <dbReference type="NCBI Taxonomy" id="2678616"/>
    <lineage>
        <taxon>Bacteria</taxon>
        <taxon>Bacillati</taxon>
        <taxon>Actinomycetota</taxon>
        <taxon>Actinomycetes</taxon>
        <taxon>Streptosporangiales</taxon>
        <taxon>Thermomonosporaceae</taxon>
        <taxon>Actinomadura</taxon>
    </lineage>
</organism>
<gene>
    <name evidence="1" type="ORF">GNZ18_33005</name>
</gene>
<keyword evidence="2" id="KW-1185">Reference proteome</keyword>
<dbReference type="EMBL" id="WOFH01000014">
    <property type="protein sequence ID" value="MUN41377.1"/>
    <property type="molecule type" value="Genomic_DNA"/>
</dbReference>
<dbReference type="RefSeq" id="WP_156220549.1">
    <property type="nucleotide sequence ID" value="NZ_WOFH01000014.1"/>
</dbReference>
<name>A0A7K1LAB2_9ACTN</name>
<comment type="caution">
    <text evidence="1">The sequence shown here is derived from an EMBL/GenBank/DDBJ whole genome shotgun (WGS) entry which is preliminary data.</text>
</comment>
<accession>A0A7K1LAB2</accession>
<dbReference type="AlphaFoldDB" id="A0A7K1LAB2"/>
<reference evidence="1 2" key="1">
    <citation type="submission" date="2019-11" db="EMBL/GenBank/DDBJ databases">
        <authorList>
            <person name="Cao P."/>
        </authorList>
    </citation>
    <scope>NUCLEOTIDE SEQUENCE [LARGE SCALE GENOMIC DNA]</scope>
    <source>
        <strain evidence="1 2">NEAU-AAG5</strain>
    </source>
</reference>
<sequence length="138" mass="14377">MPRHHEPDRLIVAHLEGAATRHAGWRNPEGPAREAALQELRAIATVAPSGRRGSVHQPAGVLRADLLAEVAGILLGFAAADSHPEQKVIAATLLIEAGADAVEVARWEQVGLERASAPLVGPAHAGSARWPGASTAHD</sequence>
<proteinExistence type="predicted"/>
<dbReference type="Proteomes" id="UP000432015">
    <property type="component" value="Unassembled WGS sequence"/>
</dbReference>
<evidence type="ECO:0000313" key="1">
    <source>
        <dbReference type="EMBL" id="MUN41377.1"/>
    </source>
</evidence>